<dbReference type="OrthoDB" id="7372889at2"/>
<dbReference type="EMBL" id="MKIO01000018">
    <property type="protein sequence ID" value="OLP57302.1"/>
    <property type="molecule type" value="Genomic_DNA"/>
</dbReference>
<comment type="caution">
    <text evidence="2">The sequence shown here is derived from an EMBL/GenBank/DDBJ whole genome shotgun (WGS) entry which is preliminary data.</text>
</comment>
<keyword evidence="1" id="KW-0732">Signal</keyword>
<evidence type="ECO:0000256" key="1">
    <source>
        <dbReference type="SAM" id="SignalP"/>
    </source>
</evidence>
<reference evidence="2 3" key="1">
    <citation type="submission" date="2016-09" db="EMBL/GenBank/DDBJ databases">
        <title>Rhizobium sp. nov., a novel species isolated from the rice rhizosphere.</title>
        <authorList>
            <person name="Zhao J."/>
            <person name="Zhang X."/>
        </authorList>
    </citation>
    <scope>NUCLEOTIDE SEQUENCE [LARGE SCALE GENOMIC DNA]</scope>
    <source>
        <strain evidence="2 3">MH17</strain>
    </source>
</reference>
<dbReference type="Proteomes" id="UP000186143">
    <property type="component" value="Unassembled WGS sequence"/>
</dbReference>
<evidence type="ECO:0000313" key="2">
    <source>
        <dbReference type="EMBL" id="OLP57302.1"/>
    </source>
</evidence>
<dbReference type="AlphaFoldDB" id="A0A1Q9APE8"/>
<proteinExistence type="predicted"/>
<feature type="chain" id="PRO_5010316166" evidence="1">
    <location>
        <begin position="29"/>
        <end position="320"/>
    </location>
</feature>
<accession>A0A1Q9APE8</accession>
<dbReference type="InterPro" id="IPR025737">
    <property type="entry name" value="FApF"/>
</dbReference>
<gene>
    <name evidence="2" type="ORF">BJF92_15950</name>
</gene>
<evidence type="ECO:0000313" key="3">
    <source>
        <dbReference type="Proteomes" id="UP000186143"/>
    </source>
</evidence>
<organism evidence="2 3">
    <name type="scientific">Xaviernesmea rhizosphaerae</name>
    <dbReference type="NCBI Taxonomy" id="1672749"/>
    <lineage>
        <taxon>Bacteria</taxon>
        <taxon>Pseudomonadati</taxon>
        <taxon>Pseudomonadota</taxon>
        <taxon>Alphaproteobacteria</taxon>
        <taxon>Hyphomicrobiales</taxon>
        <taxon>Rhizobiaceae</taxon>
        <taxon>Rhizobium/Agrobacterium group</taxon>
        <taxon>Xaviernesmea</taxon>
    </lineage>
</organism>
<sequence>MKATIKTISLAAGAMIAAGLGCASTASAAEGGTSFYLLGLRGPMAGFTPPPGVYVQNDLYYYQGSAQKTISFDLGGRLIADLDASAVINLTTLLWVTPVDVAGGNLAFSATVPIGGPDITGTLGRGGRSVSDSVTTIGDPVLGSFIGWHEGDFHWQVGTSVNVPIGDYQEGEIANLSFHHWAADLYTSGTWLNPNTGFELSGAMGITFNGEDNATDYKNGTEFHFEGAAIQHFSKAFDAGLVGYYYDQISPDKGDGVPKVLGGFEGRVAAIGATIGYTFQAGEVPIMTRVKYYHEFDAKNRLEGDSVFLTLTMPLAVAGH</sequence>
<dbReference type="RefSeq" id="WP_075633036.1">
    <property type="nucleotide sequence ID" value="NZ_MKIO01000018.1"/>
</dbReference>
<protein>
    <submittedName>
        <fullName evidence="2">Phenol degradation protein meta</fullName>
    </submittedName>
</protein>
<feature type="signal peptide" evidence="1">
    <location>
        <begin position="1"/>
        <end position="28"/>
    </location>
</feature>
<dbReference type="STRING" id="1672749.BJF92_15950"/>
<name>A0A1Q9APE8_9HYPH</name>
<dbReference type="PROSITE" id="PS51257">
    <property type="entry name" value="PROKAR_LIPOPROTEIN"/>
    <property type="match status" value="1"/>
</dbReference>
<dbReference type="Pfam" id="PF13557">
    <property type="entry name" value="Phenol_MetA_deg"/>
    <property type="match status" value="1"/>
</dbReference>